<organism evidence="2 3">
    <name type="scientific">Desmophyllum pertusum</name>
    <dbReference type="NCBI Taxonomy" id="174260"/>
    <lineage>
        <taxon>Eukaryota</taxon>
        <taxon>Metazoa</taxon>
        <taxon>Cnidaria</taxon>
        <taxon>Anthozoa</taxon>
        <taxon>Hexacorallia</taxon>
        <taxon>Scleractinia</taxon>
        <taxon>Caryophylliina</taxon>
        <taxon>Caryophylliidae</taxon>
        <taxon>Desmophyllum</taxon>
    </lineage>
</organism>
<sequence length="60" mass="6635">PRHRLLAAEKKKTIRPSTLRCQKFVKLVRGHHGAPASRSVNGTTGTQRRTRTITVVEACG</sequence>
<keyword evidence="3" id="KW-1185">Reference proteome</keyword>
<name>A0A9W9ZJL2_9CNID</name>
<protein>
    <submittedName>
        <fullName evidence="2">Uncharacterized protein</fullName>
    </submittedName>
</protein>
<evidence type="ECO:0000256" key="1">
    <source>
        <dbReference type="SAM" id="MobiDB-lite"/>
    </source>
</evidence>
<comment type="caution">
    <text evidence="2">The sequence shown here is derived from an EMBL/GenBank/DDBJ whole genome shotgun (WGS) entry which is preliminary data.</text>
</comment>
<gene>
    <name evidence="2" type="ORF">OS493_032484</name>
</gene>
<feature type="region of interest" description="Disordered" evidence="1">
    <location>
        <begin position="30"/>
        <end position="53"/>
    </location>
</feature>
<feature type="non-terminal residue" evidence="2">
    <location>
        <position position="1"/>
    </location>
</feature>
<accession>A0A9W9ZJL2</accession>
<reference evidence="2" key="1">
    <citation type="submission" date="2023-01" db="EMBL/GenBank/DDBJ databases">
        <title>Genome assembly of the deep-sea coral Lophelia pertusa.</title>
        <authorList>
            <person name="Herrera S."/>
            <person name="Cordes E."/>
        </authorList>
    </citation>
    <scope>NUCLEOTIDE SEQUENCE</scope>
    <source>
        <strain evidence="2">USNM1676648</strain>
        <tissue evidence="2">Polyp</tissue>
    </source>
</reference>
<evidence type="ECO:0000313" key="3">
    <source>
        <dbReference type="Proteomes" id="UP001163046"/>
    </source>
</evidence>
<evidence type="ECO:0000313" key="2">
    <source>
        <dbReference type="EMBL" id="KAJ7382847.1"/>
    </source>
</evidence>
<proteinExistence type="predicted"/>
<dbReference type="EMBL" id="MU825913">
    <property type="protein sequence ID" value="KAJ7382847.1"/>
    <property type="molecule type" value="Genomic_DNA"/>
</dbReference>
<dbReference type="AlphaFoldDB" id="A0A9W9ZJL2"/>
<dbReference type="Proteomes" id="UP001163046">
    <property type="component" value="Unassembled WGS sequence"/>
</dbReference>